<evidence type="ECO:0000313" key="2">
    <source>
        <dbReference type="EMBL" id="KAF2562225.1"/>
    </source>
</evidence>
<protein>
    <submittedName>
        <fullName evidence="3">Uncharacterized protein</fullName>
    </submittedName>
</protein>
<dbReference type="Proteomes" id="UP000712281">
    <property type="component" value="Unassembled WGS sequence"/>
</dbReference>
<dbReference type="EMBL" id="QGKW02000717">
    <property type="protein sequence ID" value="KAF2596724.1"/>
    <property type="molecule type" value="Genomic_DNA"/>
</dbReference>
<evidence type="ECO:0000313" key="4">
    <source>
        <dbReference type="Proteomes" id="UP000712281"/>
    </source>
</evidence>
<evidence type="ECO:0000256" key="1">
    <source>
        <dbReference type="SAM" id="MobiDB-lite"/>
    </source>
</evidence>
<reference evidence="3" key="1">
    <citation type="submission" date="2019-12" db="EMBL/GenBank/DDBJ databases">
        <title>Genome sequencing and annotation of Brassica cretica.</title>
        <authorList>
            <person name="Studholme D.J."/>
            <person name="Sarris P.F."/>
        </authorList>
    </citation>
    <scope>NUCLEOTIDE SEQUENCE</scope>
    <source>
        <strain evidence="3">PFS-001/15</strain>
        <strain evidence="2">PFS-102/07</strain>
        <tissue evidence="3">Leaf</tissue>
    </source>
</reference>
<comment type="caution">
    <text evidence="3">The sequence shown here is derived from an EMBL/GenBank/DDBJ whole genome shotgun (WGS) entry which is preliminary data.</text>
</comment>
<organism evidence="3 4">
    <name type="scientific">Brassica cretica</name>
    <name type="common">Mustard</name>
    <dbReference type="NCBI Taxonomy" id="69181"/>
    <lineage>
        <taxon>Eukaryota</taxon>
        <taxon>Viridiplantae</taxon>
        <taxon>Streptophyta</taxon>
        <taxon>Embryophyta</taxon>
        <taxon>Tracheophyta</taxon>
        <taxon>Spermatophyta</taxon>
        <taxon>Magnoliopsida</taxon>
        <taxon>eudicotyledons</taxon>
        <taxon>Gunneridae</taxon>
        <taxon>Pentapetalae</taxon>
        <taxon>rosids</taxon>
        <taxon>malvids</taxon>
        <taxon>Brassicales</taxon>
        <taxon>Brassicaceae</taxon>
        <taxon>Brassiceae</taxon>
        <taxon>Brassica</taxon>
    </lineage>
</organism>
<gene>
    <name evidence="3" type="ORF">F2Q68_00012474</name>
    <name evidence="2" type="ORF">F2Q70_00018853</name>
</gene>
<sequence length="85" mass="9589">MGRLVIDQNDLVTLVCEFEFQNGVKLIGGFYWGCAVCDEQRRSDDGETRRRRWAVTTKRSRAGKVIDEGAAPTEDGAVNDKWINP</sequence>
<accession>A0A8S9KP98</accession>
<feature type="region of interest" description="Disordered" evidence="1">
    <location>
        <begin position="64"/>
        <end position="85"/>
    </location>
</feature>
<evidence type="ECO:0000313" key="3">
    <source>
        <dbReference type="EMBL" id="KAF2596724.1"/>
    </source>
</evidence>
<dbReference type="AlphaFoldDB" id="A0A8S9KP98"/>
<dbReference type="EMBL" id="QGKY02001250">
    <property type="protein sequence ID" value="KAF2562225.1"/>
    <property type="molecule type" value="Genomic_DNA"/>
</dbReference>
<name>A0A8S9KP98_BRACR</name>
<proteinExistence type="predicted"/>